<keyword evidence="2" id="KW-0732">Signal</keyword>
<dbReference type="Pfam" id="PF00048">
    <property type="entry name" value="IL8"/>
    <property type="match status" value="1"/>
</dbReference>
<feature type="signal peptide" evidence="2">
    <location>
        <begin position="1"/>
        <end position="21"/>
    </location>
</feature>
<evidence type="ECO:0000313" key="5">
    <source>
        <dbReference type="Ensembl" id="ENSGMOP00000030340.1"/>
    </source>
</evidence>
<evidence type="ECO:0000256" key="2">
    <source>
        <dbReference type="SAM" id="SignalP"/>
    </source>
</evidence>
<evidence type="ECO:0000259" key="3">
    <source>
        <dbReference type="SMART" id="SM00199"/>
    </source>
</evidence>
<dbReference type="Gene3D" id="2.40.50.40">
    <property type="match status" value="1"/>
</dbReference>
<dbReference type="SUPFAM" id="SSF54117">
    <property type="entry name" value="Interleukin 8-like chemokines"/>
    <property type="match status" value="1"/>
</dbReference>
<evidence type="ECO:0000313" key="6">
    <source>
        <dbReference type="Proteomes" id="UP000694546"/>
    </source>
</evidence>
<feature type="chain" id="PRO_5044630520" evidence="2">
    <location>
        <begin position="22"/>
        <end position="93"/>
    </location>
</feature>
<feature type="domain" description="Chemokine interleukin-8-like" evidence="3">
    <location>
        <begin position="24"/>
        <end position="86"/>
    </location>
</feature>
<dbReference type="GO" id="GO:0005615">
    <property type="term" value="C:extracellular space"/>
    <property type="evidence" value="ECO:0007669"/>
    <property type="project" value="UniProtKB-KW"/>
</dbReference>
<dbReference type="InterPro" id="IPR036048">
    <property type="entry name" value="Interleukin_8-like_sf"/>
</dbReference>
<organism evidence="4">
    <name type="scientific">Gadus morhua</name>
    <name type="common">Atlantic cod</name>
    <dbReference type="NCBI Taxonomy" id="8049"/>
    <lineage>
        <taxon>Eukaryota</taxon>
        <taxon>Metazoa</taxon>
        <taxon>Chordata</taxon>
        <taxon>Craniata</taxon>
        <taxon>Vertebrata</taxon>
        <taxon>Euteleostomi</taxon>
        <taxon>Actinopterygii</taxon>
        <taxon>Neopterygii</taxon>
        <taxon>Teleostei</taxon>
        <taxon>Neoteleostei</taxon>
        <taxon>Acanthomorphata</taxon>
        <taxon>Zeiogadaria</taxon>
        <taxon>Gadariae</taxon>
        <taxon>Gadiformes</taxon>
        <taxon>Gadoidei</taxon>
        <taxon>Gadidae</taxon>
        <taxon>Gadus</taxon>
    </lineage>
</organism>
<keyword evidence="6" id="KW-1185">Reference proteome</keyword>
<evidence type="ECO:0000313" key="4">
    <source>
        <dbReference type="EMBL" id="QBC73601.1"/>
    </source>
</evidence>
<dbReference type="SMART" id="SM00199">
    <property type="entry name" value="SCY"/>
    <property type="match status" value="1"/>
</dbReference>
<name>A0A6B7FQX0_GADMO</name>
<dbReference type="GO" id="GO:0006955">
    <property type="term" value="P:immune response"/>
    <property type="evidence" value="ECO:0007669"/>
    <property type="project" value="InterPro"/>
</dbReference>
<reference evidence="5" key="2">
    <citation type="submission" date="2025-05" db="UniProtKB">
        <authorList>
            <consortium name="Ensembl"/>
        </authorList>
    </citation>
    <scope>IDENTIFICATION</scope>
</reference>
<dbReference type="EMBL" id="MG833011">
    <property type="protein sequence ID" value="QBC73601.1"/>
    <property type="molecule type" value="mRNA"/>
</dbReference>
<accession>A0A6B7FQX0</accession>
<reference evidence="4" key="1">
    <citation type="submission" date="2018-01" db="EMBL/GenBank/DDBJ databases">
        <title>Functional characterization of an inducible cytokine-encoding gene (GmSCYA123) in Atlantic cod (Gadus morhua).</title>
        <authorList>
            <person name="Furnes C."/>
            <person name="Bakksjo R.-J."/>
            <person name="Lange J."/>
            <person name="Forland M.G."/>
            <person name="Jensen I."/>
            <person name="Eichacker L.A."/>
            <person name="Robertsen B."/>
        </authorList>
    </citation>
    <scope>NUCLEOTIDE SEQUENCE</scope>
    <source>
        <tissue evidence="4">Head kidney</tissue>
    </source>
</reference>
<dbReference type="Ensembl" id="ENSGMOT00000024904.1">
    <property type="protein sequence ID" value="ENSGMOP00000030340.1"/>
    <property type="gene ID" value="ENSGMOG00000033010.1"/>
</dbReference>
<dbReference type="GeneTree" id="ENSGT00990000203821"/>
<keyword evidence="1" id="KW-0202">Cytokine</keyword>
<dbReference type="GO" id="GO:0008009">
    <property type="term" value="F:chemokine activity"/>
    <property type="evidence" value="ECO:0007669"/>
    <property type="project" value="InterPro"/>
</dbReference>
<dbReference type="Proteomes" id="UP000694546">
    <property type="component" value="Chromosome 6"/>
</dbReference>
<gene>
    <name evidence="4" type="primary">scya123</name>
</gene>
<sequence length="93" mass="10366">MATRLLMLLSLALISSHWTLGEVPVDCCPGVTDRELPCQRVKSYLVKDASTGCHLDATVYITRRGKQLCVPHPTQRHWVRACITAVDARAARH</sequence>
<protein>
    <submittedName>
        <fullName evidence="4">Chemokine SCYA123</fullName>
    </submittedName>
</protein>
<evidence type="ECO:0000256" key="1">
    <source>
        <dbReference type="ARBA" id="ARBA00022514"/>
    </source>
</evidence>
<dbReference type="AlphaFoldDB" id="A0A6B7FQX0"/>
<dbReference type="InterPro" id="IPR001811">
    <property type="entry name" value="Chemokine_IL8-like_dom"/>
</dbReference>
<dbReference type="OMA" id="PPEGNQW"/>
<proteinExistence type="evidence at transcript level"/>